<dbReference type="EMBL" id="BIFQ01000001">
    <property type="protein sequence ID" value="GCE04983.1"/>
    <property type="molecule type" value="Genomic_DNA"/>
</dbReference>
<dbReference type="InterPro" id="IPR036097">
    <property type="entry name" value="HisK_dim/P_sf"/>
</dbReference>
<keyword evidence="11" id="KW-0472">Membrane</keyword>
<comment type="catalytic activity">
    <reaction evidence="1">
        <text>ATP + protein L-histidine = ADP + protein N-phospho-L-histidine.</text>
        <dbReference type="EC" id="2.7.13.3"/>
    </reaction>
</comment>
<accession>A0A401ZDS0</accession>
<dbReference type="SUPFAM" id="SSF55874">
    <property type="entry name" value="ATPase domain of HSP90 chaperone/DNA topoisomerase II/histidine kinase"/>
    <property type="match status" value="1"/>
</dbReference>
<dbReference type="Proteomes" id="UP000287224">
    <property type="component" value="Unassembled WGS sequence"/>
</dbReference>
<organism evidence="13 14">
    <name type="scientific">Dictyobacter aurantiacus</name>
    <dbReference type="NCBI Taxonomy" id="1936993"/>
    <lineage>
        <taxon>Bacteria</taxon>
        <taxon>Bacillati</taxon>
        <taxon>Chloroflexota</taxon>
        <taxon>Ktedonobacteria</taxon>
        <taxon>Ktedonobacterales</taxon>
        <taxon>Dictyobacteraceae</taxon>
        <taxon>Dictyobacter</taxon>
    </lineage>
</organism>
<dbReference type="InterPro" id="IPR004358">
    <property type="entry name" value="Sig_transdc_His_kin-like_C"/>
</dbReference>
<dbReference type="GO" id="GO:0005524">
    <property type="term" value="F:ATP binding"/>
    <property type="evidence" value="ECO:0007669"/>
    <property type="project" value="UniProtKB-KW"/>
</dbReference>
<proteinExistence type="predicted"/>
<dbReference type="SMART" id="SM00387">
    <property type="entry name" value="HATPase_c"/>
    <property type="match status" value="1"/>
</dbReference>
<dbReference type="InterPro" id="IPR036890">
    <property type="entry name" value="HATPase_C_sf"/>
</dbReference>
<evidence type="ECO:0000256" key="1">
    <source>
        <dbReference type="ARBA" id="ARBA00000085"/>
    </source>
</evidence>
<reference evidence="14" key="1">
    <citation type="submission" date="2018-12" db="EMBL/GenBank/DDBJ databases">
        <title>Tengunoibacter tsumagoiensis gen. nov., sp. nov., Dictyobacter kobayashii sp. nov., D. alpinus sp. nov., and D. joshuensis sp. nov. and description of Dictyobacteraceae fam. nov. within the order Ktedonobacterales isolated from Tengu-no-mugimeshi.</title>
        <authorList>
            <person name="Wang C.M."/>
            <person name="Zheng Y."/>
            <person name="Sakai Y."/>
            <person name="Toyoda A."/>
            <person name="Minakuchi Y."/>
            <person name="Abe K."/>
            <person name="Yokota A."/>
            <person name="Yabe S."/>
        </authorList>
    </citation>
    <scope>NUCLEOTIDE SEQUENCE [LARGE SCALE GENOMIC DNA]</scope>
    <source>
        <strain evidence="14">S-27</strain>
    </source>
</reference>
<dbReference type="InterPro" id="IPR005467">
    <property type="entry name" value="His_kinase_dom"/>
</dbReference>
<dbReference type="RefSeq" id="WP_126596079.1">
    <property type="nucleotide sequence ID" value="NZ_BIFQ01000001.1"/>
</dbReference>
<dbReference type="Pfam" id="PF02518">
    <property type="entry name" value="HATPase_c"/>
    <property type="match status" value="1"/>
</dbReference>
<evidence type="ECO:0000313" key="13">
    <source>
        <dbReference type="EMBL" id="GCE04983.1"/>
    </source>
</evidence>
<name>A0A401ZDS0_9CHLR</name>
<protein>
    <recommendedName>
        <fullName evidence="3">histidine kinase</fullName>
        <ecNumber evidence="3">2.7.13.3</ecNumber>
    </recommendedName>
</protein>
<dbReference type="CDD" id="cd00082">
    <property type="entry name" value="HisKA"/>
    <property type="match status" value="1"/>
</dbReference>
<evidence type="ECO:0000256" key="8">
    <source>
        <dbReference type="ARBA" id="ARBA00022777"/>
    </source>
</evidence>
<sequence>MLNADRNDIDFRVLSRSMLEATPLPTFVINRNSEIIYCNQRGLNLYAPTQWQPGLYLNQVIRNQAIIQLVQNSIASNTQQKGQFEQGNSDIAWKVTVSPIAHQQHFAGDEYRYFAIVIEDMTEARHIERVQRDFIANISHELRTPLTSVRLLAETLEDAIDTDPEKAQEFVEKIENEANYLSELVAELLELSRIESGQTLMTIEPVGAEQLVREVMARMLPLAQRHRVQLMTDIQQGETLVAADSKQITRVLVNLIHNAIKFTPSGGQIIIGTALQSDRHAQRFFVKDTGVGIRAEELSRIFERFYKTDRARAKPGYIGPGGGGTGLGLAIARHVVETHGGRISAQSTVGEGSVFTFTLPVAIPGENE</sequence>
<keyword evidence="5" id="KW-0597">Phosphoprotein</keyword>
<evidence type="ECO:0000256" key="7">
    <source>
        <dbReference type="ARBA" id="ARBA00022741"/>
    </source>
</evidence>
<dbReference type="SMART" id="SM00388">
    <property type="entry name" value="HisKA"/>
    <property type="match status" value="1"/>
</dbReference>
<gene>
    <name evidence="13" type="ORF">KDAU_23120</name>
</gene>
<keyword evidence="9" id="KW-0067">ATP-binding</keyword>
<dbReference type="SUPFAM" id="SSF47384">
    <property type="entry name" value="Homodimeric domain of signal transducing histidine kinase"/>
    <property type="match status" value="1"/>
</dbReference>
<dbReference type="InterPro" id="IPR050736">
    <property type="entry name" value="Sensor_HK_Regulatory"/>
</dbReference>
<feature type="domain" description="Histidine kinase" evidence="12">
    <location>
        <begin position="137"/>
        <end position="363"/>
    </location>
</feature>
<dbReference type="GO" id="GO:0000155">
    <property type="term" value="F:phosphorelay sensor kinase activity"/>
    <property type="evidence" value="ECO:0007669"/>
    <property type="project" value="InterPro"/>
</dbReference>
<dbReference type="FunFam" id="3.30.565.10:FF:000006">
    <property type="entry name" value="Sensor histidine kinase WalK"/>
    <property type="match status" value="1"/>
</dbReference>
<evidence type="ECO:0000256" key="3">
    <source>
        <dbReference type="ARBA" id="ARBA00012438"/>
    </source>
</evidence>
<dbReference type="CDD" id="cd00075">
    <property type="entry name" value="HATPase"/>
    <property type="match status" value="1"/>
</dbReference>
<dbReference type="Gene3D" id="1.10.287.130">
    <property type="match status" value="1"/>
</dbReference>
<dbReference type="PRINTS" id="PR00344">
    <property type="entry name" value="BCTRLSENSOR"/>
</dbReference>
<keyword evidence="6" id="KW-0808">Transferase</keyword>
<dbReference type="Gene3D" id="3.30.565.10">
    <property type="entry name" value="Histidine kinase-like ATPase, C-terminal domain"/>
    <property type="match status" value="1"/>
</dbReference>
<dbReference type="AlphaFoldDB" id="A0A401ZDS0"/>
<dbReference type="FunFam" id="1.10.287.130:FF:000008">
    <property type="entry name" value="Two-component sensor histidine kinase"/>
    <property type="match status" value="1"/>
</dbReference>
<evidence type="ECO:0000256" key="2">
    <source>
        <dbReference type="ARBA" id="ARBA00004236"/>
    </source>
</evidence>
<dbReference type="PANTHER" id="PTHR43711:SF1">
    <property type="entry name" value="HISTIDINE KINASE 1"/>
    <property type="match status" value="1"/>
</dbReference>
<keyword evidence="14" id="KW-1185">Reference proteome</keyword>
<evidence type="ECO:0000256" key="6">
    <source>
        <dbReference type="ARBA" id="ARBA00022679"/>
    </source>
</evidence>
<dbReference type="Pfam" id="PF00512">
    <property type="entry name" value="HisKA"/>
    <property type="match status" value="1"/>
</dbReference>
<dbReference type="InterPro" id="IPR003594">
    <property type="entry name" value="HATPase_dom"/>
</dbReference>
<dbReference type="GO" id="GO:0005886">
    <property type="term" value="C:plasma membrane"/>
    <property type="evidence" value="ECO:0007669"/>
    <property type="project" value="UniProtKB-SubCell"/>
</dbReference>
<keyword evidence="10" id="KW-0902">Two-component regulatory system</keyword>
<dbReference type="Gene3D" id="3.30.450.20">
    <property type="entry name" value="PAS domain"/>
    <property type="match status" value="1"/>
</dbReference>
<dbReference type="PROSITE" id="PS50109">
    <property type="entry name" value="HIS_KIN"/>
    <property type="match status" value="1"/>
</dbReference>
<evidence type="ECO:0000256" key="4">
    <source>
        <dbReference type="ARBA" id="ARBA00022475"/>
    </source>
</evidence>
<keyword evidence="7" id="KW-0547">Nucleotide-binding</keyword>
<evidence type="ECO:0000256" key="5">
    <source>
        <dbReference type="ARBA" id="ARBA00022553"/>
    </source>
</evidence>
<comment type="caution">
    <text evidence="13">The sequence shown here is derived from an EMBL/GenBank/DDBJ whole genome shotgun (WGS) entry which is preliminary data.</text>
</comment>
<evidence type="ECO:0000313" key="14">
    <source>
        <dbReference type="Proteomes" id="UP000287224"/>
    </source>
</evidence>
<dbReference type="PANTHER" id="PTHR43711">
    <property type="entry name" value="TWO-COMPONENT HISTIDINE KINASE"/>
    <property type="match status" value="1"/>
</dbReference>
<comment type="subcellular location">
    <subcellularLocation>
        <location evidence="2">Cell membrane</location>
    </subcellularLocation>
</comment>
<dbReference type="OrthoDB" id="9813151at2"/>
<evidence type="ECO:0000259" key="12">
    <source>
        <dbReference type="PROSITE" id="PS50109"/>
    </source>
</evidence>
<dbReference type="EC" id="2.7.13.3" evidence="3"/>
<dbReference type="InterPro" id="IPR003661">
    <property type="entry name" value="HisK_dim/P_dom"/>
</dbReference>
<keyword evidence="4" id="KW-1003">Cell membrane</keyword>
<evidence type="ECO:0000256" key="11">
    <source>
        <dbReference type="ARBA" id="ARBA00023136"/>
    </source>
</evidence>
<evidence type="ECO:0000256" key="10">
    <source>
        <dbReference type="ARBA" id="ARBA00023012"/>
    </source>
</evidence>
<keyword evidence="8 13" id="KW-0418">Kinase</keyword>
<evidence type="ECO:0000256" key="9">
    <source>
        <dbReference type="ARBA" id="ARBA00022840"/>
    </source>
</evidence>